<name>A0A915J7A9_ROMCU</name>
<dbReference type="AlphaFoldDB" id="A0A915J7A9"/>
<dbReference type="Proteomes" id="UP000887565">
    <property type="component" value="Unplaced"/>
</dbReference>
<evidence type="ECO:0000313" key="2">
    <source>
        <dbReference type="WBParaSite" id="nRc.2.0.1.t22342-RA"/>
    </source>
</evidence>
<organism evidence="1 2">
    <name type="scientific">Romanomermis culicivorax</name>
    <name type="common">Nematode worm</name>
    <dbReference type="NCBI Taxonomy" id="13658"/>
    <lineage>
        <taxon>Eukaryota</taxon>
        <taxon>Metazoa</taxon>
        <taxon>Ecdysozoa</taxon>
        <taxon>Nematoda</taxon>
        <taxon>Enoplea</taxon>
        <taxon>Dorylaimia</taxon>
        <taxon>Mermithida</taxon>
        <taxon>Mermithoidea</taxon>
        <taxon>Mermithidae</taxon>
        <taxon>Romanomermis</taxon>
    </lineage>
</organism>
<keyword evidence="1" id="KW-1185">Reference proteome</keyword>
<proteinExistence type="predicted"/>
<dbReference type="WBParaSite" id="nRc.2.0.1.t22342-RA">
    <property type="protein sequence ID" value="nRc.2.0.1.t22342-RA"/>
    <property type="gene ID" value="nRc.2.0.1.g22342"/>
</dbReference>
<evidence type="ECO:0000313" key="1">
    <source>
        <dbReference type="Proteomes" id="UP000887565"/>
    </source>
</evidence>
<sequence length="75" mass="8725">IFKICFASKKLELTKETCAKYCLPFLISNCIESSLNGRQFDSFMSLIKDMLHRVETEQRQRLQQFADSDEKIDSG</sequence>
<reference evidence="2" key="1">
    <citation type="submission" date="2022-11" db="UniProtKB">
        <authorList>
            <consortium name="WormBaseParasite"/>
        </authorList>
    </citation>
    <scope>IDENTIFICATION</scope>
</reference>
<protein>
    <submittedName>
        <fullName evidence="2">Uncharacterized protein</fullName>
    </submittedName>
</protein>
<accession>A0A915J7A9</accession>